<reference evidence="1 2" key="1">
    <citation type="journal article" date="2014" name="Agronomy (Basel)">
        <title>A Draft Genome Sequence for Ensete ventricosum, the Drought-Tolerant Tree Against Hunger.</title>
        <authorList>
            <person name="Harrison J."/>
            <person name="Moore K.A."/>
            <person name="Paszkiewicz K."/>
            <person name="Jones T."/>
            <person name="Grant M."/>
            <person name="Ambacheew D."/>
            <person name="Muzemil S."/>
            <person name="Studholme D.J."/>
        </authorList>
    </citation>
    <scope>NUCLEOTIDE SEQUENCE [LARGE SCALE GENOMIC DNA]</scope>
</reference>
<dbReference type="AlphaFoldDB" id="A0A426Y128"/>
<name>A0A426Y128_ENSVE</name>
<protein>
    <submittedName>
        <fullName evidence="1">Uncharacterized protein</fullName>
    </submittedName>
</protein>
<proteinExistence type="predicted"/>
<sequence>MKKRYGHKLCAKLSFNQFFVYRLRNLKFKPIPMYLPIGSRTSLVLRKNATVINIAQSHAQNRVSIDFSCTSSEIQNTDHSQCI</sequence>
<gene>
    <name evidence="1" type="ORF">B296_00038017</name>
</gene>
<accession>A0A426Y128</accession>
<comment type="caution">
    <text evidence="1">The sequence shown here is derived from an EMBL/GenBank/DDBJ whole genome shotgun (WGS) entry which is preliminary data.</text>
</comment>
<dbReference type="Proteomes" id="UP000287651">
    <property type="component" value="Unassembled WGS sequence"/>
</dbReference>
<evidence type="ECO:0000313" key="2">
    <source>
        <dbReference type="Proteomes" id="UP000287651"/>
    </source>
</evidence>
<dbReference type="EMBL" id="AMZH03015891">
    <property type="protein sequence ID" value="RRT45350.1"/>
    <property type="molecule type" value="Genomic_DNA"/>
</dbReference>
<evidence type="ECO:0000313" key="1">
    <source>
        <dbReference type="EMBL" id="RRT45350.1"/>
    </source>
</evidence>
<organism evidence="1 2">
    <name type="scientific">Ensete ventricosum</name>
    <name type="common">Abyssinian banana</name>
    <name type="synonym">Musa ensete</name>
    <dbReference type="NCBI Taxonomy" id="4639"/>
    <lineage>
        <taxon>Eukaryota</taxon>
        <taxon>Viridiplantae</taxon>
        <taxon>Streptophyta</taxon>
        <taxon>Embryophyta</taxon>
        <taxon>Tracheophyta</taxon>
        <taxon>Spermatophyta</taxon>
        <taxon>Magnoliopsida</taxon>
        <taxon>Liliopsida</taxon>
        <taxon>Zingiberales</taxon>
        <taxon>Musaceae</taxon>
        <taxon>Ensete</taxon>
    </lineage>
</organism>